<sequence length="202" mass="21226">MTTPDAIAAAKAGLRRTLLAARAQRTPAARREAGRRIAAAAADLLGDWSPAVAAVYLAIGTEPPTDQLIAVLADRGCRLIVPILRDDGDLDWTPYHPADPTEPGLRGTLIPTQPRALGVEAVSTADLIVVPALAVDPTGVRLGRGGGGYDRALRRRSPGSLTVAVIYDDELVPSLPEADHDQRVDAALTPSRAHRFRAGSSP</sequence>
<dbReference type="GO" id="GO:0009396">
    <property type="term" value="P:folic acid-containing compound biosynthetic process"/>
    <property type="evidence" value="ECO:0007669"/>
    <property type="project" value="TreeGrafter"/>
</dbReference>
<gene>
    <name evidence="6" type="ordered locus">Acel_0164</name>
</gene>
<evidence type="ECO:0000256" key="2">
    <source>
        <dbReference type="ARBA" id="ARBA00022741"/>
    </source>
</evidence>
<dbReference type="STRING" id="351607.Acel_0164"/>
<dbReference type="Pfam" id="PF01812">
    <property type="entry name" value="5-FTHF_cyc-lig"/>
    <property type="match status" value="1"/>
</dbReference>
<evidence type="ECO:0000256" key="4">
    <source>
        <dbReference type="PIRSR" id="PIRSR006806-1"/>
    </source>
</evidence>
<comment type="similarity">
    <text evidence="1 5">Belongs to the 5-formyltetrahydrofolate cyclo-ligase family.</text>
</comment>
<dbReference type="AlphaFoldDB" id="A0LR79"/>
<evidence type="ECO:0000313" key="6">
    <source>
        <dbReference type="EMBL" id="ABK51939.1"/>
    </source>
</evidence>
<feature type="binding site" evidence="4">
    <location>
        <begin position="11"/>
        <end position="15"/>
    </location>
    <ligand>
        <name>ATP</name>
        <dbReference type="ChEBI" id="CHEBI:30616"/>
    </ligand>
</feature>
<keyword evidence="5" id="KW-0479">Metal-binding</keyword>
<reference evidence="6 7" key="1">
    <citation type="journal article" date="2009" name="Genome Res.">
        <title>Complete genome of the cellulolytic thermophile Acidothermus cellulolyticus 11B provides insights into its ecophysiological and evolutionary adaptations.</title>
        <authorList>
            <person name="Barabote R.D."/>
            <person name="Xie G."/>
            <person name="Leu D.H."/>
            <person name="Normand P."/>
            <person name="Necsulea A."/>
            <person name="Daubin V."/>
            <person name="Medigue C."/>
            <person name="Adney W.S."/>
            <person name="Xu X.C."/>
            <person name="Lapidus A."/>
            <person name="Parales R.E."/>
            <person name="Detter C."/>
            <person name="Pujic P."/>
            <person name="Bruce D."/>
            <person name="Lavire C."/>
            <person name="Challacombe J.F."/>
            <person name="Brettin T.S."/>
            <person name="Berry A.M."/>
        </authorList>
    </citation>
    <scope>NUCLEOTIDE SEQUENCE [LARGE SCALE GENOMIC DNA]</scope>
    <source>
        <strain evidence="7">ATCC 43068 / DSM 8971 / 11B</strain>
    </source>
</reference>
<dbReference type="GO" id="GO:0046872">
    <property type="term" value="F:metal ion binding"/>
    <property type="evidence" value="ECO:0007669"/>
    <property type="project" value="UniProtKB-KW"/>
</dbReference>
<proteinExistence type="inferred from homology"/>
<evidence type="ECO:0000313" key="7">
    <source>
        <dbReference type="Proteomes" id="UP000008221"/>
    </source>
</evidence>
<dbReference type="NCBIfam" id="TIGR02727">
    <property type="entry name" value="MTHFS_bact"/>
    <property type="match status" value="1"/>
</dbReference>
<accession>A0LR79</accession>
<protein>
    <recommendedName>
        <fullName evidence="5">5-formyltetrahydrofolate cyclo-ligase</fullName>
        <ecNumber evidence="5">6.3.3.2</ecNumber>
    </recommendedName>
</protein>
<dbReference type="InParanoid" id="A0LR79"/>
<dbReference type="Gene3D" id="3.40.50.10420">
    <property type="entry name" value="NagB/RpiA/CoA transferase-like"/>
    <property type="match status" value="1"/>
</dbReference>
<dbReference type="GO" id="GO:0030272">
    <property type="term" value="F:5-formyltetrahydrofolate cyclo-ligase activity"/>
    <property type="evidence" value="ECO:0007669"/>
    <property type="project" value="UniProtKB-EC"/>
</dbReference>
<dbReference type="GO" id="GO:0035999">
    <property type="term" value="P:tetrahydrofolate interconversion"/>
    <property type="evidence" value="ECO:0007669"/>
    <property type="project" value="TreeGrafter"/>
</dbReference>
<dbReference type="InterPro" id="IPR037171">
    <property type="entry name" value="NagB/RpiA_transferase-like"/>
</dbReference>
<dbReference type="eggNOG" id="COG0212">
    <property type="taxonomic scope" value="Bacteria"/>
</dbReference>
<dbReference type="OrthoDB" id="3242798at2"/>
<name>A0LR79_ACIC1</name>
<dbReference type="RefSeq" id="WP_011719003.1">
    <property type="nucleotide sequence ID" value="NC_008578.1"/>
</dbReference>
<feature type="binding site" evidence="4">
    <location>
        <position position="57"/>
    </location>
    <ligand>
        <name>substrate</name>
    </ligand>
</feature>
<evidence type="ECO:0000256" key="3">
    <source>
        <dbReference type="ARBA" id="ARBA00022840"/>
    </source>
</evidence>
<keyword evidence="7" id="KW-1185">Reference proteome</keyword>
<feature type="binding site" evidence="4">
    <location>
        <position position="62"/>
    </location>
    <ligand>
        <name>substrate</name>
    </ligand>
</feature>
<dbReference type="PANTHER" id="PTHR23407">
    <property type="entry name" value="ATPASE INHIBITOR/5-FORMYLTETRAHYDROFOLATE CYCLO-LIGASE"/>
    <property type="match status" value="1"/>
</dbReference>
<dbReference type="Proteomes" id="UP000008221">
    <property type="component" value="Chromosome"/>
</dbReference>
<dbReference type="KEGG" id="ace:Acel_0164"/>
<comment type="cofactor">
    <cofactor evidence="5">
        <name>Mg(2+)</name>
        <dbReference type="ChEBI" id="CHEBI:18420"/>
    </cofactor>
</comment>
<organism evidence="6 7">
    <name type="scientific">Acidothermus cellulolyticus (strain ATCC 43068 / DSM 8971 / 11B)</name>
    <dbReference type="NCBI Taxonomy" id="351607"/>
    <lineage>
        <taxon>Bacteria</taxon>
        <taxon>Bacillati</taxon>
        <taxon>Actinomycetota</taxon>
        <taxon>Actinomycetes</taxon>
        <taxon>Acidothermales</taxon>
        <taxon>Acidothermaceae</taxon>
        <taxon>Acidothermus</taxon>
    </lineage>
</organism>
<dbReference type="PANTHER" id="PTHR23407:SF1">
    <property type="entry name" value="5-FORMYLTETRAHYDROFOLATE CYCLO-LIGASE"/>
    <property type="match status" value="1"/>
</dbReference>
<evidence type="ECO:0000256" key="1">
    <source>
        <dbReference type="ARBA" id="ARBA00010638"/>
    </source>
</evidence>
<dbReference type="InterPro" id="IPR002698">
    <property type="entry name" value="FTHF_cligase"/>
</dbReference>
<feature type="binding site" evidence="4">
    <location>
        <begin position="141"/>
        <end position="149"/>
    </location>
    <ligand>
        <name>ATP</name>
        <dbReference type="ChEBI" id="CHEBI:30616"/>
    </ligand>
</feature>
<evidence type="ECO:0000256" key="5">
    <source>
        <dbReference type="RuleBase" id="RU361279"/>
    </source>
</evidence>
<keyword evidence="3 4" id="KW-0067">ATP-binding</keyword>
<keyword evidence="2 4" id="KW-0547">Nucleotide-binding</keyword>
<dbReference type="InterPro" id="IPR024185">
    <property type="entry name" value="FTHF_cligase-like_sf"/>
</dbReference>
<comment type="catalytic activity">
    <reaction evidence="5">
        <text>(6S)-5-formyl-5,6,7,8-tetrahydrofolate + ATP = (6R)-5,10-methenyltetrahydrofolate + ADP + phosphate</text>
        <dbReference type="Rhea" id="RHEA:10488"/>
        <dbReference type="ChEBI" id="CHEBI:30616"/>
        <dbReference type="ChEBI" id="CHEBI:43474"/>
        <dbReference type="ChEBI" id="CHEBI:57455"/>
        <dbReference type="ChEBI" id="CHEBI:57457"/>
        <dbReference type="ChEBI" id="CHEBI:456216"/>
        <dbReference type="EC" id="6.3.3.2"/>
    </reaction>
</comment>
<dbReference type="HOGENOM" id="CLU_066245_1_0_11"/>
<dbReference type="SUPFAM" id="SSF100950">
    <property type="entry name" value="NagB/RpiA/CoA transferase-like"/>
    <property type="match status" value="1"/>
</dbReference>
<keyword evidence="6" id="KW-0436">Ligase</keyword>
<keyword evidence="5" id="KW-0460">Magnesium</keyword>
<dbReference type="GO" id="GO:0005524">
    <property type="term" value="F:ATP binding"/>
    <property type="evidence" value="ECO:0007669"/>
    <property type="project" value="UniProtKB-KW"/>
</dbReference>
<dbReference type="FunCoup" id="A0LR79">
    <property type="interactions" value="29"/>
</dbReference>
<dbReference type="EMBL" id="CP000481">
    <property type="protein sequence ID" value="ABK51939.1"/>
    <property type="molecule type" value="Genomic_DNA"/>
</dbReference>
<dbReference type="PIRSF" id="PIRSF006806">
    <property type="entry name" value="FTHF_cligase"/>
    <property type="match status" value="1"/>
</dbReference>
<dbReference type="EC" id="6.3.3.2" evidence="5"/>